<name>A0A0D2NDA0_HYPSF</name>
<sequence length="132" mass="14338">MAIASFVVFVTVPAKTSIYAQRSCWGNCAVHSLYLNELAPEFASRYSNTLLVTFNNRIALRNMNKDHAYGSGKSGGMRVSDRPMVFAAIDLESFRAAPNGSIEGISGAESFEFKKTAYASKARPLVPGSEAY</sequence>
<organism evidence="1 2">
    <name type="scientific">Hypholoma sublateritium (strain FD-334 SS-4)</name>
    <dbReference type="NCBI Taxonomy" id="945553"/>
    <lineage>
        <taxon>Eukaryota</taxon>
        <taxon>Fungi</taxon>
        <taxon>Dikarya</taxon>
        <taxon>Basidiomycota</taxon>
        <taxon>Agaricomycotina</taxon>
        <taxon>Agaricomycetes</taxon>
        <taxon>Agaricomycetidae</taxon>
        <taxon>Agaricales</taxon>
        <taxon>Agaricineae</taxon>
        <taxon>Strophariaceae</taxon>
        <taxon>Hypholoma</taxon>
    </lineage>
</organism>
<dbReference type="AlphaFoldDB" id="A0A0D2NDA0"/>
<keyword evidence="2" id="KW-1185">Reference proteome</keyword>
<accession>A0A0D2NDA0</accession>
<protein>
    <submittedName>
        <fullName evidence="1">Uncharacterized protein</fullName>
    </submittedName>
</protein>
<dbReference type="EMBL" id="KN817610">
    <property type="protein sequence ID" value="KJA17064.1"/>
    <property type="molecule type" value="Genomic_DNA"/>
</dbReference>
<gene>
    <name evidence="1" type="ORF">HYPSUDRAFT_206520</name>
</gene>
<proteinExistence type="predicted"/>
<reference evidence="2" key="1">
    <citation type="submission" date="2014-04" db="EMBL/GenBank/DDBJ databases">
        <title>Evolutionary Origins and Diversification of the Mycorrhizal Mutualists.</title>
        <authorList>
            <consortium name="DOE Joint Genome Institute"/>
            <consortium name="Mycorrhizal Genomics Consortium"/>
            <person name="Kohler A."/>
            <person name="Kuo A."/>
            <person name="Nagy L.G."/>
            <person name="Floudas D."/>
            <person name="Copeland A."/>
            <person name="Barry K.W."/>
            <person name="Cichocki N."/>
            <person name="Veneault-Fourrey C."/>
            <person name="LaButti K."/>
            <person name="Lindquist E.A."/>
            <person name="Lipzen A."/>
            <person name="Lundell T."/>
            <person name="Morin E."/>
            <person name="Murat C."/>
            <person name="Riley R."/>
            <person name="Ohm R."/>
            <person name="Sun H."/>
            <person name="Tunlid A."/>
            <person name="Henrissat B."/>
            <person name="Grigoriev I.V."/>
            <person name="Hibbett D.S."/>
            <person name="Martin F."/>
        </authorList>
    </citation>
    <scope>NUCLEOTIDE SEQUENCE [LARGE SCALE GENOMIC DNA]</scope>
    <source>
        <strain evidence="2">FD-334 SS-4</strain>
    </source>
</reference>
<evidence type="ECO:0000313" key="2">
    <source>
        <dbReference type="Proteomes" id="UP000054270"/>
    </source>
</evidence>
<evidence type="ECO:0000313" key="1">
    <source>
        <dbReference type="EMBL" id="KJA17064.1"/>
    </source>
</evidence>
<dbReference type="Proteomes" id="UP000054270">
    <property type="component" value="Unassembled WGS sequence"/>
</dbReference>